<dbReference type="AlphaFoldDB" id="A0AAE2S982"/>
<dbReference type="SUPFAM" id="SSF51658">
    <property type="entry name" value="Xylose isomerase-like"/>
    <property type="match status" value="1"/>
</dbReference>
<keyword evidence="2" id="KW-0413">Isomerase</keyword>
<sequence length="288" mass="32673">MKLTGFADEAALDLATQIKATKELGWDYISARGIDGKNIHDLSDKAFDTACGQLEDAGIKIAEFGSLIGSWSKKIDSDFTLTMDEVERCIPRMQRLGTEIVRVMSYAQEPWGEDQREHERFRRLRAVTARFSEAGITVAHENCMNYGGFSSGHTLRLIEEVPGLRLIFDTGNPVFQRDRSQEEPQPWQDAWQFYQDVREHIIHIHIKDCRNPKSDDVEPEYVFPGDGQAYVPAIIDDLKANDYDGFIAIEPHVATVFHAKSDEVDWQQCYDSYVKYGKAMEGIIAGSD</sequence>
<dbReference type="GO" id="GO:0016853">
    <property type="term" value="F:isomerase activity"/>
    <property type="evidence" value="ECO:0007669"/>
    <property type="project" value="UniProtKB-KW"/>
</dbReference>
<dbReference type="EMBL" id="JAENIG010000002">
    <property type="protein sequence ID" value="MBK1854013.1"/>
    <property type="molecule type" value="Genomic_DNA"/>
</dbReference>
<accession>A0AAE2S982</accession>
<reference evidence="2" key="1">
    <citation type="submission" date="2021-01" db="EMBL/GenBank/DDBJ databases">
        <title>Modified the classification status of verrucomicrobia.</title>
        <authorList>
            <person name="Feng X."/>
        </authorList>
    </citation>
    <scope>NUCLEOTIDE SEQUENCE</scope>
    <source>
        <strain evidence="2">5K15</strain>
    </source>
</reference>
<dbReference type="InterPro" id="IPR036237">
    <property type="entry name" value="Xyl_isomerase-like_sf"/>
</dbReference>
<comment type="caution">
    <text evidence="2">The sequence shown here is derived from an EMBL/GenBank/DDBJ whole genome shotgun (WGS) entry which is preliminary data.</text>
</comment>
<dbReference type="RefSeq" id="WP_309488621.1">
    <property type="nucleotide sequence ID" value="NZ_JAENIG010000002.1"/>
</dbReference>
<dbReference type="Proteomes" id="UP000634206">
    <property type="component" value="Unassembled WGS sequence"/>
</dbReference>
<dbReference type="InterPro" id="IPR050312">
    <property type="entry name" value="IolE/XylAMocC-like"/>
</dbReference>
<keyword evidence="3" id="KW-1185">Reference proteome</keyword>
<proteinExistence type="predicted"/>
<name>A0AAE2S982_9BACT</name>
<dbReference type="Pfam" id="PF01261">
    <property type="entry name" value="AP_endonuc_2"/>
    <property type="match status" value="1"/>
</dbReference>
<dbReference type="Gene3D" id="3.20.20.150">
    <property type="entry name" value="Divalent-metal-dependent TIM barrel enzymes"/>
    <property type="match status" value="1"/>
</dbReference>
<evidence type="ECO:0000259" key="1">
    <source>
        <dbReference type="Pfam" id="PF01261"/>
    </source>
</evidence>
<dbReference type="PANTHER" id="PTHR12110">
    <property type="entry name" value="HYDROXYPYRUVATE ISOMERASE"/>
    <property type="match status" value="1"/>
</dbReference>
<protein>
    <submittedName>
        <fullName evidence="2">Sugar phosphate isomerase/epimerase</fullName>
    </submittedName>
</protein>
<gene>
    <name evidence="2" type="ORF">JIN83_03530</name>
</gene>
<evidence type="ECO:0000313" key="3">
    <source>
        <dbReference type="Proteomes" id="UP000634206"/>
    </source>
</evidence>
<evidence type="ECO:0000313" key="2">
    <source>
        <dbReference type="EMBL" id="MBK1854013.1"/>
    </source>
</evidence>
<feature type="domain" description="Xylose isomerase-like TIM barrel" evidence="1">
    <location>
        <begin position="19"/>
        <end position="253"/>
    </location>
</feature>
<dbReference type="InterPro" id="IPR013022">
    <property type="entry name" value="Xyl_isomerase-like_TIM-brl"/>
</dbReference>
<organism evidence="2 3">
    <name type="scientific">Oceaniferula flava</name>
    <dbReference type="NCBI Taxonomy" id="2800421"/>
    <lineage>
        <taxon>Bacteria</taxon>
        <taxon>Pseudomonadati</taxon>
        <taxon>Verrucomicrobiota</taxon>
        <taxon>Verrucomicrobiia</taxon>
        <taxon>Verrucomicrobiales</taxon>
        <taxon>Verrucomicrobiaceae</taxon>
        <taxon>Oceaniferula</taxon>
    </lineage>
</organism>